<feature type="domain" description="DNA primase/polymerase bifunctional N-terminal" evidence="3">
    <location>
        <begin position="7"/>
        <end position="161"/>
    </location>
</feature>
<name>A0A3D1JJ49_9CHLR</name>
<evidence type="ECO:0000313" key="5">
    <source>
        <dbReference type="Proteomes" id="UP000264141"/>
    </source>
</evidence>
<proteinExistence type="predicted"/>
<dbReference type="Gene3D" id="3.30.720.160">
    <property type="entry name" value="Bifunctional DNA primase/polymerase, N-terminal"/>
    <property type="match status" value="1"/>
</dbReference>
<organism evidence="4 5">
    <name type="scientific">Anaerolinea thermolimosa</name>
    <dbReference type="NCBI Taxonomy" id="229919"/>
    <lineage>
        <taxon>Bacteria</taxon>
        <taxon>Bacillati</taxon>
        <taxon>Chloroflexota</taxon>
        <taxon>Anaerolineae</taxon>
        <taxon>Anaerolineales</taxon>
        <taxon>Anaerolineaceae</taxon>
        <taxon>Anaerolinea</taxon>
    </lineage>
</organism>
<dbReference type="Pfam" id="PF09250">
    <property type="entry name" value="Prim-Pol"/>
    <property type="match status" value="1"/>
</dbReference>
<dbReference type="EMBL" id="DPBP01000048">
    <property type="protein sequence ID" value="HCE18599.1"/>
    <property type="molecule type" value="Genomic_DNA"/>
</dbReference>
<dbReference type="Proteomes" id="UP000264141">
    <property type="component" value="Unassembled WGS sequence"/>
</dbReference>
<accession>A0A3D1JJ49</accession>
<dbReference type="GO" id="GO:0003677">
    <property type="term" value="F:DNA binding"/>
    <property type="evidence" value="ECO:0007669"/>
    <property type="project" value="InterPro"/>
</dbReference>
<dbReference type="SUPFAM" id="SSF57783">
    <property type="entry name" value="Zinc beta-ribbon"/>
    <property type="match status" value="1"/>
</dbReference>
<feature type="compositionally biased region" description="Basic and acidic residues" evidence="1">
    <location>
        <begin position="159"/>
        <end position="168"/>
    </location>
</feature>
<feature type="domain" description="Zinc finger CHC2-type" evidence="2">
    <location>
        <begin position="222"/>
        <end position="279"/>
    </location>
</feature>
<dbReference type="GO" id="GO:0006260">
    <property type="term" value="P:DNA replication"/>
    <property type="evidence" value="ECO:0007669"/>
    <property type="project" value="InterPro"/>
</dbReference>
<dbReference type="InterPro" id="IPR002694">
    <property type="entry name" value="Znf_CHC2"/>
</dbReference>
<dbReference type="AlphaFoldDB" id="A0A3D1JJ49"/>
<comment type="caution">
    <text evidence="4">The sequence shown here is derived from an EMBL/GenBank/DDBJ whole genome shotgun (WGS) entry which is preliminary data.</text>
</comment>
<dbReference type="InterPro" id="IPR015330">
    <property type="entry name" value="DNA_primase/pol_bifunc_N"/>
</dbReference>
<evidence type="ECO:0000259" key="2">
    <source>
        <dbReference type="SMART" id="SM00400"/>
    </source>
</evidence>
<dbReference type="GO" id="GO:0003899">
    <property type="term" value="F:DNA-directed RNA polymerase activity"/>
    <property type="evidence" value="ECO:0007669"/>
    <property type="project" value="InterPro"/>
</dbReference>
<dbReference type="InterPro" id="IPR036977">
    <property type="entry name" value="DNA_primase_Znf_CHC2"/>
</dbReference>
<evidence type="ECO:0000313" key="4">
    <source>
        <dbReference type="EMBL" id="HCE18599.1"/>
    </source>
</evidence>
<dbReference type="GO" id="GO:0008270">
    <property type="term" value="F:zinc ion binding"/>
    <property type="evidence" value="ECO:0007669"/>
    <property type="project" value="InterPro"/>
</dbReference>
<dbReference type="Pfam" id="PF01807">
    <property type="entry name" value="Zn_ribbon_DnaG"/>
    <property type="match status" value="1"/>
</dbReference>
<evidence type="ECO:0008006" key="6">
    <source>
        <dbReference type="Google" id="ProtNLM"/>
    </source>
</evidence>
<protein>
    <recommendedName>
        <fullName evidence="6">DNA primase/polymerase bifunctional N-terminal domain-containing protein</fullName>
    </recommendedName>
</protein>
<reference evidence="4 5" key="1">
    <citation type="journal article" date="2018" name="Nat. Biotechnol.">
        <title>A standardized bacterial taxonomy based on genome phylogeny substantially revises the tree of life.</title>
        <authorList>
            <person name="Parks D.H."/>
            <person name="Chuvochina M."/>
            <person name="Waite D.W."/>
            <person name="Rinke C."/>
            <person name="Skarshewski A."/>
            <person name="Chaumeil P.A."/>
            <person name="Hugenholtz P."/>
        </authorList>
    </citation>
    <scope>NUCLEOTIDE SEQUENCE [LARGE SCALE GENOMIC DNA]</scope>
    <source>
        <strain evidence="4">UBA8781</strain>
    </source>
</reference>
<evidence type="ECO:0000259" key="3">
    <source>
        <dbReference type="SMART" id="SM00943"/>
    </source>
</evidence>
<feature type="region of interest" description="Disordered" evidence="1">
    <location>
        <begin position="159"/>
        <end position="185"/>
    </location>
</feature>
<evidence type="ECO:0000256" key="1">
    <source>
        <dbReference type="SAM" id="MobiDB-lite"/>
    </source>
</evidence>
<dbReference type="SMART" id="SM00400">
    <property type="entry name" value="ZnF_CHCC"/>
    <property type="match status" value="1"/>
</dbReference>
<gene>
    <name evidence="4" type="ORF">DEQ80_12145</name>
</gene>
<sequence>MDVLTEAIRWFGLGVSVVPVRSRSKTAAVRWAEYTRRLPTPDELVRWFGRPLFRNYGILCGRLHGQPGYLVVLDFDDLDAGVSWLLSMQAQTYTVATARGLHAYFLTNAPAETTRFGGGDIKASGYVLGAGSVHPSGAVYTVLTDAPILNIRSIREVMPDLPEPKPEPKPAPPPILSKPASQDPWDTAEWQRSNLIETIRAKFNLLDFLPGAQKTSPDGRWWIARCPLHDDHNPSLWVDLKRGLCGCYAGCNGGRPMDVINLVAALWNCSNAEAIERLRQML</sequence>
<dbReference type="CDD" id="cd04859">
    <property type="entry name" value="Prim_Pol"/>
    <property type="match status" value="1"/>
</dbReference>
<dbReference type="SUPFAM" id="SSF56747">
    <property type="entry name" value="Prim-pol domain"/>
    <property type="match status" value="1"/>
</dbReference>
<dbReference type="Gene3D" id="3.90.580.10">
    <property type="entry name" value="Zinc finger, CHC2-type domain"/>
    <property type="match status" value="1"/>
</dbReference>
<dbReference type="SMART" id="SM00943">
    <property type="entry name" value="Prim-Pol"/>
    <property type="match status" value="1"/>
</dbReference>